<dbReference type="AlphaFoldDB" id="A0AAU9GDQ9"/>
<proteinExistence type="inferred from homology"/>
<evidence type="ECO:0000259" key="3">
    <source>
        <dbReference type="Pfam" id="PF00685"/>
    </source>
</evidence>
<evidence type="ECO:0000256" key="2">
    <source>
        <dbReference type="ARBA" id="ARBA00022679"/>
    </source>
</evidence>
<evidence type="ECO:0000313" key="4">
    <source>
        <dbReference type="EMBL" id="BFG06259.1"/>
    </source>
</evidence>
<sequence length="184" mass="21022">MERERVTPKSYPTNLIDKDWSKRELFFRNNSKAYLDSVHDLQLRDDDVWVVTLLKCGTTWMQELCWLLMNDCNFEAALAKDLELRSPFVEYHFLTYGDDGKALASVRDLASPRLIKSHLPLALLPAQLWQKYQQGEAQLCSSWQGEWLQRRIAPRADSEGERLHAAVFTGEGEYSGGAAAAAKN</sequence>
<gene>
    <name evidence="4" type="ORF">DMAD_04801</name>
</gene>
<dbReference type="EMBL" id="AP029267">
    <property type="protein sequence ID" value="BFG06259.1"/>
    <property type="molecule type" value="Genomic_DNA"/>
</dbReference>
<dbReference type="GO" id="GO:0008146">
    <property type="term" value="F:sulfotransferase activity"/>
    <property type="evidence" value="ECO:0007669"/>
    <property type="project" value="InterPro"/>
</dbReference>
<comment type="similarity">
    <text evidence="1">Belongs to the sulfotransferase 1 family.</text>
</comment>
<dbReference type="PANTHER" id="PTHR11783">
    <property type="entry name" value="SULFOTRANSFERASE SULT"/>
    <property type="match status" value="1"/>
</dbReference>
<dbReference type="SUPFAM" id="SSF52540">
    <property type="entry name" value="P-loop containing nucleoside triphosphate hydrolases"/>
    <property type="match status" value="1"/>
</dbReference>
<accession>A0AAU9GDQ9</accession>
<dbReference type="Gene3D" id="3.40.50.300">
    <property type="entry name" value="P-loop containing nucleotide triphosphate hydrolases"/>
    <property type="match status" value="1"/>
</dbReference>
<dbReference type="Pfam" id="PF00685">
    <property type="entry name" value="Sulfotransfer_1"/>
    <property type="match status" value="1"/>
</dbReference>
<protein>
    <submittedName>
        <fullName evidence="4">Sulfotransferase 1E1</fullName>
    </submittedName>
</protein>
<name>A0AAU9GDQ9_DROMD</name>
<evidence type="ECO:0000256" key="1">
    <source>
        <dbReference type="ARBA" id="ARBA00005771"/>
    </source>
</evidence>
<keyword evidence="2" id="KW-0808">Transferase</keyword>
<evidence type="ECO:0000313" key="5">
    <source>
        <dbReference type="Proteomes" id="UP001500889"/>
    </source>
</evidence>
<organism evidence="4 5">
    <name type="scientific">Drosophila madeirensis</name>
    <name type="common">Fruit fly</name>
    <dbReference type="NCBI Taxonomy" id="30013"/>
    <lineage>
        <taxon>Eukaryota</taxon>
        <taxon>Metazoa</taxon>
        <taxon>Ecdysozoa</taxon>
        <taxon>Arthropoda</taxon>
        <taxon>Hexapoda</taxon>
        <taxon>Insecta</taxon>
        <taxon>Pterygota</taxon>
        <taxon>Neoptera</taxon>
        <taxon>Endopterygota</taxon>
        <taxon>Diptera</taxon>
        <taxon>Brachycera</taxon>
        <taxon>Muscomorpha</taxon>
        <taxon>Ephydroidea</taxon>
        <taxon>Drosophilidae</taxon>
        <taxon>Drosophila</taxon>
        <taxon>Sophophora</taxon>
    </lineage>
</organism>
<feature type="domain" description="Sulfotransferase" evidence="3">
    <location>
        <begin position="45"/>
        <end position="131"/>
    </location>
</feature>
<dbReference type="InterPro" id="IPR027417">
    <property type="entry name" value="P-loop_NTPase"/>
</dbReference>
<reference evidence="4 5" key="1">
    <citation type="submission" date="2024-02" db="EMBL/GenBank/DDBJ databases">
        <title>A chromosome-level genome assembly of Drosophila madeirensis, a fruit fly species endemic to Madeira island.</title>
        <authorList>
            <person name="Tomihara K."/>
            <person name="Llopart A."/>
            <person name="Yamamoto D."/>
        </authorList>
    </citation>
    <scope>NUCLEOTIDE SEQUENCE [LARGE SCALE GENOMIC DNA]</scope>
    <source>
        <strain evidence="4 5">RF1</strain>
    </source>
</reference>
<dbReference type="Proteomes" id="UP001500889">
    <property type="component" value="Chromosome E"/>
</dbReference>
<dbReference type="InterPro" id="IPR000863">
    <property type="entry name" value="Sulfotransferase_dom"/>
</dbReference>
<keyword evidence="5" id="KW-1185">Reference proteome</keyword>